<keyword evidence="3" id="KW-0677">Repeat</keyword>
<comment type="subunit">
    <text evidence="7">Forms oligomers.</text>
</comment>
<dbReference type="Proteomes" id="UP000284109">
    <property type="component" value="Unassembled WGS sequence"/>
</dbReference>
<name>A0A417ZFL6_9LACO</name>
<comment type="caution">
    <text evidence="9">The sequence shown here is derived from an EMBL/GenBank/DDBJ whole genome shotgun (WGS) entry which is preliminary data.</text>
</comment>
<dbReference type="RefSeq" id="WP_118902115.1">
    <property type="nucleotide sequence ID" value="NZ_JBHLWZ010000004.1"/>
</dbReference>
<evidence type="ECO:0000256" key="4">
    <source>
        <dbReference type="ARBA" id="ARBA00023015"/>
    </source>
</evidence>
<dbReference type="PANTHER" id="PTHR34701:SF1">
    <property type="entry name" value="TRANSCRIPTIONAL REGULATOR MRAZ"/>
    <property type="match status" value="1"/>
</dbReference>
<dbReference type="Pfam" id="PF02381">
    <property type="entry name" value="MraZ"/>
    <property type="match status" value="2"/>
</dbReference>
<dbReference type="Gene3D" id="3.40.1550.20">
    <property type="entry name" value="Transcriptional regulator MraZ domain"/>
    <property type="match status" value="1"/>
</dbReference>
<evidence type="ECO:0000256" key="6">
    <source>
        <dbReference type="ARBA" id="ARBA00023163"/>
    </source>
</evidence>
<dbReference type="GO" id="GO:0009295">
    <property type="term" value="C:nucleoid"/>
    <property type="evidence" value="ECO:0007669"/>
    <property type="project" value="UniProtKB-SubCell"/>
</dbReference>
<keyword evidence="9" id="KW-0131">Cell cycle</keyword>
<evidence type="ECO:0000313" key="10">
    <source>
        <dbReference type="Proteomes" id="UP000284109"/>
    </source>
</evidence>
<dbReference type="AlphaFoldDB" id="A0A417ZFL6"/>
<keyword evidence="5 7" id="KW-0238">DNA-binding</keyword>
<dbReference type="InterPro" id="IPR003444">
    <property type="entry name" value="MraZ"/>
</dbReference>
<dbReference type="InterPro" id="IPR035642">
    <property type="entry name" value="MraZ_N"/>
</dbReference>
<accession>A0A417ZFL6</accession>
<dbReference type="GO" id="GO:0003700">
    <property type="term" value="F:DNA-binding transcription factor activity"/>
    <property type="evidence" value="ECO:0007669"/>
    <property type="project" value="UniProtKB-UniRule"/>
</dbReference>
<dbReference type="GO" id="GO:2000143">
    <property type="term" value="P:negative regulation of DNA-templated transcription initiation"/>
    <property type="evidence" value="ECO:0007669"/>
    <property type="project" value="TreeGrafter"/>
</dbReference>
<protein>
    <recommendedName>
        <fullName evidence="1 7">Transcriptional regulator MraZ</fullName>
    </recommendedName>
</protein>
<sequence length="146" mass="16879">MFMGEYHHNIDAKGRLIIPTKFRQQLDSCFVLTRGMDGCLFGYSLSKWHQLEQQLQKLPLTKQSARSFIRFFYAAAAECEFDKQGRINISSTLIEYANLSKNCVIAGVLDRIEIWDEDAWQQTSAETAQNFAQTSEELRDLFDLNL</sequence>
<dbReference type="OrthoDB" id="9807753at2"/>
<comment type="similarity">
    <text evidence="7">Belongs to the MraZ family.</text>
</comment>
<keyword evidence="9" id="KW-0132">Cell division</keyword>
<dbReference type="CDD" id="cd16320">
    <property type="entry name" value="MraZ_N"/>
    <property type="match status" value="1"/>
</dbReference>
<dbReference type="EMBL" id="QOCR01000004">
    <property type="protein sequence ID" value="RHW49976.1"/>
    <property type="molecule type" value="Genomic_DNA"/>
</dbReference>
<dbReference type="GO" id="GO:0005737">
    <property type="term" value="C:cytoplasm"/>
    <property type="evidence" value="ECO:0007669"/>
    <property type="project" value="UniProtKB-UniRule"/>
</dbReference>
<dbReference type="GO" id="GO:0000976">
    <property type="term" value="F:transcription cis-regulatory region binding"/>
    <property type="evidence" value="ECO:0007669"/>
    <property type="project" value="TreeGrafter"/>
</dbReference>
<dbReference type="InterPro" id="IPR007159">
    <property type="entry name" value="SpoVT-AbrB_dom"/>
</dbReference>
<keyword evidence="6 7" id="KW-0804">Transcription</keyword>
<dbReference type="GO" id="GO:0051301">
    <property type="term" value="P:cell division"/>
    <property type="evidence" value="ECO:0007669"/>
    <property type="project" value="UniProtKB-KW"/>
</dbReference>
<evidence type="ECO:0000256" key="7">
    <source>
        <dbReference type="HAMAP-Rule" id="MF_01008"/>
    </source>
</evidence>
<gene>
    <name evidence="7" type="primary">mraZ</name>
    <name evidence="9" type="ORF">DS831_07390</name>
</gene>
<organism evidence="9 10">
    <name type="scientific">Bombilactobacillus bombi</name>
    <dbReference type="NCBI Taxonomy" id="1303590"/>
    <lineage>
        <taxon>Bacteria</taxon>
        <taxon>Bacillati</taxon>
        <taxon>Bacillota</taxon>
        <taxon>Bacilli</taxon>
        <taxon>Lactobacillales</taxon>
        <taxon>Lactobacillaceae</taxon>
        <taxon>Bombilactobacillus</taxon>
    </lineage>
</organism>
<dbReference type="InterPro" id="IPR037914">
    <property type="entry name" value="SpoVT-AbrB_sf"/>
</dbReference>
<evidence type="ECO:0000256" key="3">
    <source>
        <dbReference type="ARBA" id="ARBA00022737"/>
    </source>
</evidence>
<feature type="domain" description="SpoVT-AbrB" evidence="8">
    <location>
        <begin position="76"/>
        <end position="119"/>
    </location>
</feature>
<dbReference type="InterPro" id="IPR038619">
    <property type="entry name" value="MraZ_sf"/>
</dbReference>
<dbReference type="CDD" id="cd16321">
    <property type="entry name" value="MraZ_C"/>
    <property type="match status" value="1"/>
</dbReference>
<dbReference type="FunFam" id="3.40.1550.20:FF:000002">
    <property type="entry name" value="Transcriptional regulator MraZ"/>
    <property type="match status" value="1"/>
</dbReference>
<proteinExistence type="inferred from homology"/>
<evidence type="ECO:0000259" key="8">
    <source>
        <dbReference type="PROSITE" id="PS51740"/>
    </source>
</evidence>
<comment type="subcellular location">
    <subcellularLocation>
        <location evidence="7">Cytoplasm</location>
        <location evidence="7">Nucleoid</location>
    </subcellularLocation>
</comment>
<evidence type="ECO:0000313" key="9">
    <source>
        <dbReference type="EMBL" id="RHW49976.1"/>
    </source>
</evidence>
<dbReference type="PROSITE" id="PS51740">
    <property type="entry name" value="SPOVT_ABRB"/>
    <property type="match status" value="2"/>
</dbReference>
<reference evidence="9 10" key="1">
    <citation type="submission" date="2018-07" db="EMBL/GenBank/DDBJ databases">
        <title>Genome sequences of six Lactobacillus spp. isolated from bumble bee guts.</title>
        <authorList>
            <person name="Motta E.V.S."/>
            <person name="Moran N.A."/>
        </authorList>
    </citation>
    <scope>NUCLEOTIDE SEQUENCE [LARGE SCALE GENOMIC DNA]</scope>
    <source>
        <strain evidence="9 10">BI-1.1</strain>
    </source>
</reference>
<dbReference type="NCBIfam" id="TIGR00242">
    <property type="entry name" value="division/cell wall cluster transcriptional repressor MraZ"/>
    <property type="match status" value="1"/>
</dbReference>
<keyword evidence="10" id="KW-1185">Reference proteome</keyword>
<dbReference type="InterPro" id="IPR035644">
    <property type="entry name" value="MraZ_C"/>
</dbReference>
<dbReference type="InterPro" id="IPR020603">
    <property type="entry name" value="MraZ_dom"/>
</dbReference>
<keyword evidence="2 7" id="KW-0963">Cytoplasm</keyword>
<feature type="domain" description="SpoVT-AbrB" evidence="8">
    <location>
        <begin position="5"/>
        <end position="47"/>
    </location>
</feature>
<dbReference type="PANTHER" id="PTHR34701">
    <property type="entry name" value="TRANSCRIPTIONAL REGULATOR MRAZ"/>
    <property type="match status" value="1"/>
</dbReference>
<evidence type="ECO:0000256" key="2">
    <source>
        <dbReference type="ARBA" id="ARBA00022490"/>
    </source>
</evidence>
<keyword evidence="4 7" id="KW-0805">Transcription regulation</keyword>
<dbReference type="HAMAP" id="MF_01008">
    <property type="entry name" value="MraZ"/>
    <property type="match status" value="1"/>
</dbReference>
<evidence type="ECO:0000256" key="1">
    <source>
        <dbReference type="ARBA" id="ARBA00013860"/>
    </source>
</evidence>
<dbReference type="SUPFAM" id="SSF89447">
    <property type="entry name" value="AbrB/MazE/MraZ-like"/>
    <property type="match status" value="1"/>
</dbReference>
<evidence type="ECO:0000256" key="5">
    <source>
        <dbReference type="ARBA" id="ARBA00023125"/>
    </source>
</evidence>